<reference evidence="2 3" key="1">
    <citation type="journal article" date="2018" name="Sci. Rep.">
        <title>Genome sequence of the cauliflower mushroom Sparassis crispa (Hanabiratake) and its association with beneficial usage.</title>
        <authorList>
            <person name="Kiyama R."/>
            <person name="Furutani Y."/>
            <person name="Kawaguchi K."/>
            <person name="Nakanishi T."/>
        </authorList>
    </citation>
    <scope>NUCLEOTIDE SEQUENCE [LARGE SCALE GENOMIC DNA]</scope>
</reference>
<keyword evidence="3" id="KW-1185">Reference proteome</keyword>
<accession>A0A401H4F2</accession>
<evidence type="ECO:0000259" key="1">
    <source>
        <dbReference type="PROSITE" id="PS50097"/>
    </source>
</evidence>
<proteinExistence type="predicted"/>
<dbReference type="InterPro" id="IPR011333">
    <property type="entry name" value="SKP1/BTB/POZ_sf"/>
</dbReference>
<dbReference type="GeneID" id="38786243"/>
<protein>
    <recommendedName>
        <fullName evidence="1">BTB domain-containing protein</fullName>
    </recommendedName>
</protein>
<sequence>MNSISEDAVQQDADFWFEDGNIVLIANRTAFRVHQGVLSRHSEVLRSLLILSQPVDEETMFGCPSVHMSDSPTDLQHLLRVLYDSGMSYFERAKCLEFSEVAALVRLSHKYGIKPICRDGLARMKTIFTDDFSTWTDLQRSTLGGVHSICSPVLSLKASEAIMAVSLARLTDSLTMLPTALYICCLLQPRVLLQGATLSDGSSAQLSAADLELCVSAIPTLTTGHLAGTLCLWVPPSPQCSRWSTCANSLRKFFMGTSKHVKELTSVDVLGLSSELIDVVAVEGRPCADCTVFMKSRSIEWHHKFWDDLPSIFGLDDWSRLRESMPASSTN</sequence>
<dbReference type="RefSeq" id="XP_027620239.1">
    <property type="nucleotide sequence ID" value="XM_027764438.1"/>
</dbReference>
<dbReference type="STRING" id="139825.A0A401H4F2"/>
<organism evidence="2 3">
    <name type="scientific">Sparassis crispa</name>
    <dbReference type="NCBI Taxonomy" id="139825"/>
    <lineage>
        <taxon>Eukaryota</taxon>
        <taxon>Fungi</taxon>
        <taxon>Dikarya</taxon>
        <taxon>Basidiomycota</taxon>
        <taxon>Agaricomycotina</taxon>
        <taxon>Agaricomycetes</taxon>
        <taxon>Polyporales</taxon>
        <taxon>Sparassidaceae</taxon>
        <taxon>Sparassis</taxon>
    </lineage>
</organism>
<name>A0A401H4F2_9APHY</name>
<comment type="caution">
    <text evidence="2">The sequence shown here is derived from an EMBL/GenBank/DDBJ whole genome shotgun (WGS) entry which is preliminary data.</text>
</comment>
<dbReference type="SMART" id="SM00225">
    <property type="entry name" value="BTB"/>
    <property type="match status" value="1"/>
</dbReference>
<dbReference type="Gene3D" id="3.30.710.10">
    <property type="entry name" value="Potassium Channel Kv1.1, Chain A"/>
    <property type="match status" value="1"/>
</dbReference>
<dbReference type="InterPro" id="IPR000210">
    <property type="entry name" value="BTB/POZ_dom"/>
</dbReference>
<dbReference type="Pfam" id="PF00651">
    <property type="entry name" value="BTB"/>
    <property type="match status" value="1"/>
</dbReference>
<dbReference type="OrthoDB" id="3036049at2759"/>
<dbReference type="Proteomes" id="UP000287166">
    <property type="component" value="Unassembled WGS sequence"/>
</dbReference>
<gene>
    <name evidence="2" type="ORF">SCP_1503340</name>
</gene>
<dbReference type="PROSITE" id="PS50097">
    <property type="entry name" value="BTB"/>
    <property type="match status" value="1"/>
</dbReference>
<dbReference type="SUPFAM" id="SSF54695">
    <property type="entry name" value="POZ domain"/>
    <property type="match status" value="1"/>
</dbReference>
<dbReference type="AlphaFoldDB" id="A0A401H4F2"/>
<evidence type="ECO:0000313" key="3">
    <source>
        <dbReference type="Proteomes" id="UP000287166"/>
    </source>
</evidence>
<feature type="domain" description="BTB" evidence="1">
    <location>
        <begin position="20"/>
        <end position="91"/>
    </location>
</feature>
<evidence type="ECO:0000313" key="2">
    <source>
        <dbReference type="EMBL" id="GBE89326.1"/>
    </source>
</evidence>
<dbReference type="CDD" id="cd18186">
    <property type="entry name" value="BTB_POZ_ZBTB_KLHL-like"/>
    <property type="match status" value="1"/>
</dbReference>
<dbReference type="EMBL" id="BFAD01000015">
    <property type="protein sequence ID" value="GBE89326.1"/>
    <property type="molecule type" value="Genomic_DNA"/>
</dbReference>
<dbReference type="InParanoid" id="A0A401H4F2"/>